<evidence type="ECO:0000313" key="1">
    <source>
        <dbReference type="EMBL" id="VAX02750.1"/>
    </source>
</evidence>
<reference evidence="1" key="1">
    <citation type="submission" date="2018-06" db="EMBL/GenBank/DDBJ databases">
        <authorList>
            <person name="Zhirakovskaya E."/>
        </authorList>
    </citation>
    <scope>NUCLEOTIDE SEQUENCE</scope>
</reference>
<dbReference type="AlphaFoldDB" id="A0A3B1AWZ4"/>
<organism evidence="1">
    <name type="scientific">hydrothermal vent metagenome</name>
    <dbReference type="NCBI Taxonomy" id="652676"/>
    <lineage>
        <taxon>unclassified sequences</taxon>
        <taxon>metagenomes</taxon>
        <taxon>ecological metagenomes</taxon>
    </lineage>
</organism>
<name>A0A3B1AWZ4_9ZZZZ</name>
<dbReference type="EMBL" id="UOFV01000344">
    <property type="protein sequence ID" value="VAX02750.1"/>
    <property type="molecule type" value="Genomic_DNA"/>
</dbReference>
<protein>
    <submittedName>
        <fullName evidence="1">Uncharacterized protein</fullName>
    </submittedName>
</protein>
<dbReference type="GO" id="GO:0003723">
    <property type="term" value="F:RNA binding"/>
    <property type="evidence" value="ECO:0007669"/>
    <property type="project" value="InterPro"/>
</dbReference>
<dbReference type="Gene3D" id="2.60.40.4380">
    <property type="entry name" value="Translational regulator CsrA"/>
    <property type="match status" value="1"/>
</dbReference>
<sequence>MEVKRVFVDRQPGQLIQISLEEHVNSRMSARGLFSKGVVEVMVARVDKEKAKLIVTAPEHLQVIRKNSFFIDER</sequence>
<dbReference type="GO" id="GO:0006109">
    <property type="term" value="P:regulation of carbohydrate metabolic process"/>
    <property type="evidence" value="ECO:0007669"/>
    <property type="project" value="InterPro"/>
</dbReference>
<dbReference type="GO" id="GO:0006402">
    <property type="term" value="P:mRNA catabolic process"/>
    <property type="evidence" value="ECO:0007669"/>
    <property type="project" value="InterPro"/>
</dbReference>
<accession>A0A3B1AWZ4</accession>
<proteinExistence type="predicted"/>
<dbReference type="InterPro" id="IPR036107">
    <property type="entry name" value="CsrA_sf"/>
</dbReference>
<gene>
    <name evidence="1" type="ORF">MNBD_GAMMA19-1975</name>
</gene>